<dbReference type="PANTHER" id="PTHR14435:SF2">
    <property type="entry name" value="ZINC FINGER PROTEIN 106"/>
    <property type="match status" value="1"/>
</dbReference>
<accession>A0A8D0G8P2</accession>
<keyword evidence="3" id="KW-1185">Reference proteome</keyword>
<dbReference type="GO" id="GO:0008286">
    <property type="term" value="P:insulin receptor signaling pathway"/>
    <property type="evidence" value="ECO:0007669"/>
    <property type="project" value="TreeGrafter"/>
</dbReference>
<evidence type="ECO:0000256" key="1">
    <source>
        <dbReference type="SAM" id="MobiDB-lite"/>
    </source>
</evidence>
<dbReference type="AlphaFoldDB" id="A0A8D0G8P2"/>
<dbReference type="Proteomes" id="UP000694392">
    <property type="component" value="Unplaced"/>
</dbReference>
<feature type="compositionally biased region" description="Polar residues" evidence="1">
    <location>
        <begin position="124"/>
        <end position="136"/>
    </location>
</feature>
<feature type="compositionally biased region" description="Basic and acidic residues" evidence="1">
    <location>
        <begin position="16"/>
        <end position="30"/>
    </location>
</feature>
<protein>
    <submittedName>
        <fullName evidence="2">Uncharacterized protein</fullName>
    </submittedName>
</protein>
<feature type="region of interest" description="Disordered" evidence="1">
    <location>
        <begin position="115"/>
        <end position="144"/>
    </location>
</feature>
<dbReference type="GO" id="GO:0017124">
    <property type="term" value="F:SH3 domain binding"/>
    <property type="evidence" value="ECO:0007669"/>
    <property type="project" value="TreeGrafter"/>
</dbReference>
<feature type="compositionally biased region" description="Basic and acidic residues" evidence="1">
    <location>
        <begin position="414"/>
        <end position="425"/>
    </location>
</feature>
<reference evidence="2" key="2">
    <citation type="submission" date="2025-09" db="UniProtKB">
        <authorList>
            <consortium name="Ensembl"/>
        </authorList>
    </citation>
    <scope>IDENTIFICATION</scope>
</reference>
<dbReference type="Ensembl" id="ENSSPUT00000002895.1">
    <property type="protein sequence ID" value="ENSSPUP00000002732.1"/>
    <property type="gene ID" value="ENSSPUG00000002116.1"/>
</dbReference>
<dbReference type="GO" id="GO:0003723">
    <property type="term" value="F:RNA binding"/>
    <property type="evidence" value="ECO:0007669"/>
    <property type="project" value="InterPro"/>
</dbReference>
<organism evidence="2 3">
    <name type="scientific">Sphenodon punctatus</name>
    <name type="common">Tuatara</name>
    <name type="synonym">Hatteria punctata</name>
    <dbReference type="NCBI Taxonomy" id="8508"/>
    <lineage>
        <taxon>Eukaryota</taxon>
        <taxon>Metazoa</taxon>
        <taxon>Chordata</taxon>
        <taxon>Craniata</taxon>
        <taxon>Vertebrata</taxon>
        <taxon>Euteleostomi</taxon>
        <taxon>Lepidosauria</taxon>
        <taxon>Sphenodontia</taxon>
        <taxon>Sphenodontidae</taxon>
        <taxon>Sphenodon</taxon>
    </lineage>
</organism>
<reference evidence="2" key="1">
    <citation type="submission" date="2025-08" db="UniProtKB">
        <authorList>
            <consortium name="Ensembl"/>
        </authorList>
    </citation>
    <scope>IDENTIFICATION</scope>
</reference>
<proteinExistence type="predicted"/>
<feature type="compositionally biased region" description="Polar residues" evidence="1">
    <location>
        <begin position="303"/>
        <end position="322"/>
    </location>
</feature>
<feature type="region of interest" description="Disordered" evidence="1">
    <location>
        <begin position="50"/>
        <end position="100"/>
    </location>
</feature>
<dbReference type="GeneTree" id="ENSGT00940000157336"/>
<feature type="compositionally biased region" description="Polar residues" evidence="1">
    <location>
        <begin position="338"/>
        <end position="347"/>
    </location>
</feature>
<name>A0A8D0G8P2_SPHPU</name>
<evidence type="ECO:0000313" key="2">
    <source>
        <dbReference type="Ensembl" id="ENSSPUP00000002732.1"/>
    </source>
</evidence>
<sequence length="478" mass="54192">MVVGLSAYAKHISSQLHKDKVDAHDGKEEDGKEVDEEYFDKELIQLIKQRNEQNRQGEACCMNQEIEPGDRRSQRRPDDRDAYQDRKAYDPSSWYHHGPSQRDWKWENDGFISSRQGKFPHSARNPNTSRHLNSSRGRAVWHQNGSGVPSNRYYSYGNSGGGWHPNEVAGTSNWHHAGRGRNPNWNSDGTGGFSSWQSKNCGGNWKSNQQGVNGWNFAGSGDPFLFGRNTNSQREDLNVPWLKKKSMQNQYNSERYTWQWKESDKTGIVPPYRDPTVERNDEMNDFLDFTSDKLPPDAALDFSASQQPESKTSKVNGKSGSASRDKINRWAPYPSQKAVEQQPLSEENASKNSERTDSLFLPSLQPSVNQTDHKTDVTSLPKLKKWKETLLGPSSYKATPDNRSSCKVAAGCPSRKEPDQDDSRRNRMPYLKSPLLVIQDIMKSSSKKQDSKSLLKNVKLLLSSSPGEYQNDSNAQDL</sequence>
<feature type="region of interest" description="Disordered" evidence="1">
    <location>
        <begin position="297"/>
        <end position="432"/>
    </location>
</feature>
<evidence type="ECO:0000313" key="3">
    <source>
        <dbReference type="Proteomes" id="UP000694392"/>
    </source>
</evidence>
<dbReference type="GO" id="GO:0016020">
    <property type="term" value="C:membrane"/>
    <property type="evidence" value="ECO:0007669"/>
    <property type="project" value="TreeGrafter"/>
</dbReference>
<feature type="compositionally biased region" description="Basic and acidic residues" evidence="1">
    <location>
        <begin position="348"/>
        <end position="357"/>
    </location>
</feature>
<dbReference type="GO" id="GO:0005829">
    <property type="term" value="C:cytosol"/>
    <property type="evidence" value="ECO:0007669"/>
    <property type="project" value="TreeGrafter"/>
</dbReference>
<feature type="compositionally biased region" description="Basic and acidic residues" evidence="1">
    <location>
        <begin position="68"/>
        <end position="89"/>
    </location>
</feature>
<feature type="region of interest" description="Disordered" evidence="1">
    <location>
        <begin position="13"/>
        <end position="36"/>
    </location>
</feature>
<dbReference type="PANTHER" id="PTHR14435">
    <property type="entry name" value="ZINC FINGER PROTEIN 106"/>
    <property type="match status" value="1"/>
</dbReference>
<dbReference type="InterPro" id="IPR042622">
    <property type="entry name" value="Znf106"/>
</dbReference>